<dbReference type="RefSeq" id="WP_243067489.1">
    <property type="nucleotide sequence ID" value="NZ_JAIVFK010000009.1"/>
</dbReference>
<proteinExistence type="predicted"/>
<comment type="caution">
    <text evidence="1">The sequence shown here is derived from an EMBL/GenBank/DDBJ whole genome shotgun (WGS) entry which is preliminary data.</text>
</comment>
<dbReference type="Pfam" id="PF09867">
    <property type="entry name" value="TagF_N"/>
    <property type="match status" value="1"/>
</dbReference>
<dbReference type="PIRSF" id="PIRSF029287">
    <property type="entry name" value="UCP029287"/>
    <property type="match status" value="1"/>
</dbReference>
<reference evidence="1" key="1">
    <citation type="journal article" date="2022" name="ISME J.">
        <title>Identification of active gaseous-alkane degraders at natural gas seeps.</title>
        <authorList>
            <person name="Farhan Ul Haque M."/>
            <person name="Hernandez M."/>
            <person name="Crombie A.T."/>
            <person name="Murrell J.C."/>
        </authorList>
    </citation>
    <scope>NUCLEOTIDE SEQUENCE</scope>
    <source>
        <strain evidence="1">PC2</strain>
    </source>
</reference>
<dbReference type="InterPro" id="IPR017748">
    <property type="entry name" value="TagF"/>
</dbReference>
<evidence type="ECO:0000313" key="2">
    <source>
        <dbReference type="Proteomes" id="UP001139104"/>
    </source>
</evidence>
<gene>
    <name evidence="1" type="primary">tagF</name>
    <name evidence="1" type="ORF">K2U94_12320</name>
</gene>
<keyword evidence="2" id="KW-1185">Reference proteome</keyword>
<organism evidence="1 2">
    <name type="scientific">Candidatus Rhodoblastus alkanivorans</name>
    <dbReference type="NCBI Taxonomy" id="2954117"/>
    <lineage>
        <taxon>Bacteria</taxon>
        <taxon>Pseudomonadati</taxon>
        <taxon>Pseudomonadota</taxon>
        <taxon>Alphaproteobacteria</taxon>
        <taxon>Hyphomicrobiales</taxon>
        <taxon>Rhodoblastaceae</taxon>
        <taxon>Rhodoblastus</taxon>
    </lineage>
</organism>
<evidence type="ECO:0000313" key="1">
    <source>
        <dbReference type="EMBL" id="MCI4683541.1"/>
    </source>
</evidence>
<dbReference type="NCBIfam" id="TIGR03373">
    <property type="entry name" value="VI_minor_4"/>
    <property type="match status" value="1"/>
</dbReference>
<sequence>MGAGCSLFGKAPTRRDFFAVATPRSFLAAWEPWLQNAVAASRDALRDGWIKAYLSAPIWRFWLGSDILGAAAIGAIMPSMDGVGRYFPLTLVACAAAGETFDPPEVDAQDQWFEEVEDYLLATLGMREHDALLAAFGAAPAPRSRPKKASWPDVAFDPYDIVRVETAGRAFESCFTLARGADPDRAFSSSSFWWTIGGDGFSPRAFAARRLPSPFIFAPMLTGEFARAEAGDA</sequence>
<dbReference type="Proteomes" id="UP001139104">
    <property type="component" value="Unassembled WGS sequence"/>
</dbReference>
<name>A0ABS9Z7X9_9HYPH</name>
<dbReference type="EMBL" id="JAIVFP010000001">
    <property type="protein sequence ID" value="MCI4683541.1"/>
    <property type="molecule type" value="Genomic_DNA"/>
</dbReference>
<dbReference type="InterPro" id="IPR038225">
    <property type="entry name" value="TagF_sf"/>
</dbReference>
<dbReference type="Gene3D" id="3.40.1730.10">
    <property type="entry name" value="pa0076 domain"/>
    <property type="match status" value="1"/>
</dbReference>
<protein>
    <submittedName>
        <fullName evidence="1">Type VI secretion system-associated protein TagF</fullName>
    </submittedName>
</protein>
<accession>A0ABS9Z7X9</accession>